<dbReference type="EMBL" id="JAELVF020000001">
    <property type="protein sequence ID" value="MBU7597280.1"/>
    <property type="molecule type" value="Genomic_DNA"/>
</dbReference>
<feature type="DNA-binding region" description="H-T-H motif" evidence="4">
    <location>
        <begin position="27"/>
        <end position="46"/>
    </location>
</feature>
<sequence length="177" mass="19411">MPRPSSRELVLDAYEEQLRAAGPAAVTLEAVARQAGVSKGGLLYHFPSKDALRDALLDRLEERNEHDIRQARASENDVVGYYLRTSFTDVTEEGPPHRTLMAVIQLAVHEPSARATLARTTQAWRTLLAEETGDEPTARLLTVLGDGLYLHAVLDVDESPLLGALPELLNRLRPPAG</sequence>
<keyword evidence="3" id="KW-0804">Transcription</keyword>
<accession>A0A949JNC3</accession>
<evidence type="ECO:0000313" key="6">
    <source>
        <dbReference type="EMBL" id="MBU7597280.1"/>
    </source>
</evidence>
<keyword evidence="7" id="KW-1185">Reference proteome</keyword>
<evidence type="ECO:0000313" key="7">
    <source>
        <dbReference type="Proteomes" id="UP000694501"/>
    </source>
</evidence>
<protein>
    <submittedName>
        <fullName evidence="6">TetR/AcrR family transcriptional regulator</fullName>
    </submittedName>
</protein>
<dbReference type="GO" id="GO:0000976">
    <property type="term" value="F:transcription cis-regulatory region binding"/>
    <property type="evidence" value="ECO:0007669"/>
    <property type="project" value="TreeGrafter"/>
</dbReference>
<dbReference type="Pfam" id="PF17937">
    <property type="entry name" value="TetR_C_28"/>
    <property type="match status" value="1"/>
</dbReference>
<dbReference type="PROSITE" id="PS50977">
    <property type="entry name" value="HTH_TETR_2"/>
    <property type="match status" value="1"/>
</dbReference>
<evidence type="ECO:0000259" key="5">
    <source>
        <dbReference type="PROSITE" id="PS50977"/>
    </source>
</evidence>
<name>A0A949JNC3_9ACTN</name>
<dbReference type="Pfam" id="PF00440">
    <property type="entry name" value="TetR_N"/>
    <property type="match status" value="1"/>
</dbReference>
<feature type="domain" description="HTH tetR-type" evidence="5">
    <location>
        <begin position="4"/>
        <end position="64"/>
    </location>
</feature>
<comment type="caution">
    <text evidence="6">The sequence shown here is derived from an EMBL/GenBank/DDBJ whole genome shotgun (WGS) entry which is preliminary data.</text>
</comment>
<keyword evidence="1" id="KW-0805">Transcription regulation</keyword>
<reference evidence="6" key="1">
    <citation type="submission" date="2021-06" db="EMBL/GenBank/DDBJ databases">
        <title>Sequencing of actinobacteria type strains.</title>
        <authorList>
            <person name="Nguyen G.-S."/>
            <person name="Wentzel A."/>
        </authorList>
    </citation>
    <scope>NUCLEOTIDE SEQUENCE</scope>
    <source>
        <strain evidence="6">P38-E01</strain>
    </source>
</reference>
<keyword evidence="2 4" id="KW-0238">DNA-binding</keyword>
<dbReference type="PRINTS" id="PR00455">
    <property type="entry name" value="HTHTETR"/>
</dbReference>
<dbReference type="Proteomes" id="UP000694501">
    <property type="component" value="Unassembled WGS sequence"/>
</dbReference>
<dbReference type="PANTHER" id="PTHR30055:SF234">
    <property type="entry name" value="HTH-TYPE TRANSCRIPTIONAL REGULATOR BETI"/>
    <property type="match status" value="1"/>
</dbReference>
<organism evidence="6 7">
    <name type="scientific">Streptomyces tardus</name>
    <dbReference type="NCBI Taxonomy" id="2780544"/>
    <lineage>
        <taxon>Bacteria</taxon>
        <taxon>Bacillati</taxon>
        <taxon>Actinomycetota</taxon>
        <taxon>Actinomycetes</taxon>
        <taxon>Kitasatosporales</taxon>
        <taxon>Streptomycetaceae</taxon>
        <taxon>Streptomyces</taxon>
    </lineage>
</organism>
<dbReference type="InterPro" id="IPR001647">
    <property type="entry name" value="HTH_TetR"/>
</dbReference>
<dbReference type="RefSeq" id="WP_211040688.1">
    <property type="nucleotide sequence ID" value="NZ_JAELVF020000001.1"/>
</dbReference>
<dbReference type="SUPFAM" id="SSF48498">
    <property type="entry name" value="Tetracyclin repressor-like, C-terminal domain"/>
    <property type="match status" value="1"/>
</dbReference>
<dbReference type="InterPro" id="IPR036271">
    <property type="entry name" value="Tet_transcr_reg_TetR-rel_C_sf"/>
</dbReference>
<dbReference type="SUPFAM" id="SSF46689">
    <property type="entry name" value="Homeodomain-like"/>
    <property type="match status" value="1"/>
</dbReference>
<evidence type="ECO:0000256" key="2">
    <source>
        <dbReference type="ARBA" id="ARBA00023125"/>
    </source>
</evidence>
<dbReference type="Gene3D" id="1.10.357.10">
    <property type="entry name" value="Tetracycline Repressor, domain 2"/>
    <property type="match status" value="1"/>
</dbReference>
<evidence type="ECO:0000256" key="1">
    <source>
        <dbReference type="ARBA" id="ARBA00023015"/>
    </source>
</evidence>
<dbReference type="GO" id="GO:0003700">
    <property type="term" value="F:DNA-binding transcription factor activity"/>
    <property type="evidence" value="ECO:0007669"/>
    <property type="project" value="TreeGrafter"/>
</dbReference>
<proteinExistence type="predicted"/>
<dbReference type="AlphaFoldDB" id="A0A949JNC3"/>
<evidence type="ECO:0000256" key="4">
    <source>
        <dbReference type="PROSITE-ProRule" id="PRU00335"/>
    </source>
</evidence>
<evidence type="ECO:0000256" key="3">
    <source>
        <dbReference type="ARBA" id="ARBA00023163"/>
    </source>
</evidence>
<dbReference type="PANTHER" id="PTHR30055">
    <property type="entry name" value="HTH-TYPE TRANSCRIPTIONAL REGULATOR RUTR"/>
    <property type="match status" value="1"/>
</dbReference>
<dbReference type="InterPro" id="IPR050109">
    <property type="entry name" value="HTH-type_TetR-like_transc_reg"/>
</dbReference>
<dbReference type="InterPro" id="IPR041479">
    <property type="entry name" value="TetR_CgmR_C"/>
</dbReference>
<dbReference type="InterPro" id="IPR009057">
    <property type="entry name" value="Homeodomain-like_sf"/>
</dbReference>
<gene>
    <name evidence="6" type="ORF">JGS22_006435</name>
</gene>